<feature type="signal peptide" evidence="1">
    <location>
        <begin position="1"/>
        <end position="28"/>
    </location>
</feature>
<dbReference type="EMBL" id="JABBGA010000019">
    <property type="protein sequence ID" value="NML27839.1"/>
    <property type="molecule type" value="Genomic_DNA"/>
</dbReference>
<sequence length="150" mass="15897">MKNVRQPIRTRSLALAACLICALGLAHAQDEPGPAGVSSAQLVAFTQKLQAAVAAGQPATVADLVSFPLRVNEEHRKPRYVSRARFVASYSKVFTPHVRAVVVAQDPQTLFQNASGAMFGNGEVWLAGVCSNTACTHSKVLVTAVNLSAR</sequence>
<comment type="caution">
    <text evidence="2">The sequence shown here is derived from an EMBL/GenBank/DDBJ whole genome shotgun (WGS) entry which is preliminary data.</text>
</comment>
<proteinExistence type="predicted"/>
<evidence type="ECO:0000313" key="2">
    <source>
        <dbReference type="EMBL" id="NML27839.1"/>
    </source>
</evidence>
<evidence type="ECO:0000313" key="3">
    <source>
        <dbReference type="Proteomes" id="UP000580043"/>
    </source>
</evidence>
<evidence type="ECO:0000256" key="1">
    <source>
        <dbReference type="SAM" id="SignalP"/>
    </source>
</evidence>
<organism evidence="2 3">
    <name type="scientific">Zoogloea dura</name>
    <dbReference type="NCBI Taxonomy" id="2728840"/>
    <lineage>
        <taxon>Bacteria</taxon>
        <taxon>Pseudomonadati</taxon>
        <taxon>Pseudomonadota</taxon>
        <taxon>Betaproteobacteria</taxon>
        <taxon>Rhodocyclales</taxon>
        <taxon>Zoogloeaceae</taxon>
        <taxon>Zoogloea</taxon>
    </lineage>
</organism>
<name>A0A848G8S5_9RHOO</name>
<gene>
    <name evidence="2" type="ORF">HHL15_18950</name>
</gene>
<keyword evidence="1" id="KW-0732">Signal</keyword>
<feature type="chain" id="PRO_5033029370" evidence="1">
    <location>
        <begin position="29"/>
        <end position="150"/>
    </location>
</feature>
<dbReference type="RefSeq" id="WP_169147375.1">
    <property type="nucleotide sequence ID" value="NZ_JABBGA010000019.1"/>
</dbReference>
<accession>A0A848G8S5</accession>
<dbReference type="Proteomes" id="UP000580043">
    <property type="component" value="Unassembled WGS sequence"/>
</dbReference>
<keyword evidence="3" id="KW-1185">Reference proteome</keyword>
<dbReference type="AlphaFoldDB" id="A0A848G8S5"/>
<reference evidence="2 3" key="1">
    <citation type="submission" date="2020-04" db="EMBL/GenBank/DDBJ databases">
        <title>Zoogloea sp. G-4-1-14 isolated from soil.</title>
        <authorList>
            <person name="Dahal R.H."/>
        </authorList>
    </citation>
    <scope>NUCLEOTIDE SEQUENCE [LARGE SCALE GENOMIC DNA]</scope>
    <source>
        <strain evidence="2 3">G-4-1-14</strain>
    </source>
</reference>
<protein>
    <submittedName>
        <fullName evidence="2">Uncharacterized protein</fullName>
    </submittedName>
</protein>